<dbReference type="EMBL" id="UINC01161780">
    <property type="protein sequence ID" value="SVD61169.1"/>
    <property type="molecule type" value="Genomic_DNA"/>
</dbReference>
<proteinExistence type="predicted"/>
<dbReference type="AlphaFoldDB" id="A0A382WR91"/>
<feature type="non-terminal residue" evidence="1">
    <location>
        <position position="75"/>
    </location>
</feature>
<sequence length="75" mass="8562">MHNLLKVNTSVKIINPSNSKFLDIKISKKANYPKIFNIVLSRSAAFALELDMENPYVEVFETKKNKTFVAKESNT</sequence>
<protein>
    <submittedName>
        <fullName evidence="1">Uncharacterized protein</fullName>
    </submittedName>
</protein>
<accession>A0A382WR91</accession>
<name>A0A382WR91_9ZZZZ</name>
<organism evidence="1">
    <name type="scientific">marine metagenome</name>
    <dbReference type="NCBI Taxonomy" id="408172"/>
    <lineage>
        <taxon>unclassified sequences</taxon>
        <taxon>metagenomes</taxon>
        <taxon>ecological metagenomes</taxon>
    </lineage>
</organism>
<evidence type="ECO:0000313" key="1">
    <source>
        <dbReference type="EMBL" id="SVD61169.1"/>
    </source>
</evidence>
<reference evidence="1" key="1">
    <citation type="submission" date="2018-05" db="EMBL/GenBank/DDBJ databases">
        <authorList>
            <person name="Lanie J.A."/>
            <person name="Ng W.-L."/>
            <person name="Kazmierczak K.M."/>
            <person name="Andrzejewski T.M."/>
            <person name="Davidsen T.M."/>
            <person name="Wayne K.J."/>
            <person name="Tettelin H."/>
            <person name="Glass J.I."/>
            <person name="Rusch D."/>
            <person name="Podicherti R."/>
            <person name="Tsui H.-C.T."/>
            <person name="Winkler M.E."/>
        </authorList>
    </citation>
    <scope>NUCLEOTIDE SEQUENCE</scope>
</reference>
<gene>
    <name evidence="1" type="ORF">METZ01_LOCUS414023</name>
</gene>